<keyword evidence="3" id="KW-1185">Reference proteome</keyword>
<sequence length="231" mass="24757">MNGWLANVRELAMKMQWNWKLFATVCLCAFAPLAAAQQPGAPLVYVTDFELDAANVKQDSNPVENAREHMGGLLLRPLLRHRDPQQQADQVVTKMADALVNDLREKGLDARRLPSGTPLPAQGWLVRGVFLSVDEGNSMRRAVVGFGSGASQIELAVAVDNLATQAPQPLYQVIDSQSSHAKPGAGAAIALNPYVAAAKFVLARADDRKNVDRAAAEVADSVAARVKAAPQ</sequence>
<evidence type="ECO:0000256" key="1">
    <source>
        <dbReference type="SAM" id="SignalP"/>
    </source>
</evidence>
<dbReference type="EMBL" id="JAYMRV010000004">
    <property type="protein sequence ID" value="MEM5422478.1"/>
    <property type="molecule type" value="Genomic_DNA"/>
</dbReference>
<dbReference type="Pfam" id="PF14366">
    <property type="entry name" value="DUF4410"/>
    <property type="match status" value="1"/>
</dbReference>
<dbReference type="Proteomes" id="UP001489897">
    <property type="component" value="Unassembled WGS sequence"/>
</dbReference>
<protein>
    <submittedName>
        <fullName evidence="2">DUF4410 domain-containing protein</fullName>
    </submittedName>
</protein>
<evidence type="ECO:0000313" key="3">
    <source>
        <dbReference type="Proteomes" id="UP001489897"/>
    </source>
</evidence>
<feature type="chain" id="PRO_5047300118" evidence="1">
    <location>
        <begin position="37"/>
        <end position="231"/>
    </location>
</feature>
<dbReference type="RefSeq" id="WP_342947427.1">
    <property type="nucleotide sequence ID" value="NZ_JAYMRV010000004.1"/>
</dbReference>
<reference evidence="2 3" key="1">
    <citation type="submission" date="2024-01" db="EMBL/GenBank/DDBJ databases">
        <title>The diversity of rhizobia nodulating Mimosa spp. in eleven states of Brazil covering several biomes is determined by host plant, location, and edaphic factors.</title>
        <authorList>
            <person name="Rouws L."/>
            <person name="Barauna A."/>
            <person name="Beukes C."/>
            <person name="De Faria S.M."/>
            <person name="Gross E."/>
            <person name="Dos Reis Junior F.B."/>
            <person name="Simon M."/>
            <person name="Maluk M."/>
            <person name="Odee D.W."/>
            <person name="Kenicer G."/>
            <person name="Young J.P.W."/>
            <person name="Reis V.M."/>
            <person name="Zilli J."/>
            <person name="James E.K."/>
        </authorList>
    </citation>
    <scope>NUCLEOTIDE SEQUENCE [LARGE SCALE GENOMIC DNA]</scope>
    <source>
        <strain evidence="2 3">JPY167</strain>
    </source>
</reference>
<comment type="caution">
    <text evidence="2">The sequence shown here is derived from an EMBL/GenBank/DDBJ whole genome shotgun (WGS) entry which is preliminary data.</text>
</comment>
<gene>
    <name evidence="2" type="ORF">VSR73_15575</name>
</gene>
<evidence type="ECO:0000313" key="2">
    <source>
        <dbReference type="EMBL" id="MEM5422478.1"/>
    </source>
</evidence>
<accession>A0ABU9RQY6</accession>
<keyword evidence="1" id="KW-0732">Signal</keyword>
<name>A0ABU9RQY6_9BURK</name>
<feature type="signal peptide" evidence="1">
    <location>
        <begin position="1"/>
        <end position="36"/>
    </location>
</feature>
<dbReference type="InterPro" id="IPR025522">
    <property type="entry name" value="DUF4410"/>
</dbReference>
<organism evidence="2 3">
    <name type="scientific">Paraburkholderia ferrariae</name>
    <dbReference type="NCBI Taxonomy" id="386056"/>
    <lineage>
        <taxon>Bacteria</taxon>
        <taxon>Pseudomonadati</taxon>
        <taxon>Pseudomonadota</taxon>
        <taxon>Betaproteobacteria</taxon>
        <taxon>Burkholderiales</taxon>
        <taxon>Burkholderiaceae</taxon>
        <taxon>Paraburkholderia</taxon>
    </lineage>
</organism>
<proteinExistence type="predicted"/>